<feature type="transmembrane region" description="Helical" evidence="1">
    <location>
        <begin position="330"/>
        <end position="348"/>
    </location>
</feature>
<sequence>MNGVIAWWVRNAVAANLLMVFIFVSGLIAWGTIEKEVQPIVKLPLVQISLTWPGASPKEIEQQVVQRVEAAVKNLDNVRRYNSSAREGFGSVRLEAVPRADMTKFKEDVRDAVDAITSFPRDLEPPRIRLLEWKETIHYLTVMGNVGERELGRLAEELRDELLGLSHVSDVDISGSRNEEVTIEVSEEALQRYQLSFAEVSTAIRASSINLSSGDVKTPTGRVQLRAENLADSQTDFEDIVIRELPSGAQLRLGDVATVIDGFEDFDITASTDGVPAVMLQIEPSDRLFITKTSKQVNDWIEAKRPDLPQGIEIMSLADMADAYDSRMSLIFDAAWMGLLLVMAILLLTLRFTVALWVTVGIAISFVGAFIFLPAADVSINFLSTFAFLLVLGIVVDDAIVVGESIHHHREDLGLPAEEAAIRGASAVSRPVIFAVLTTVVAFAPWAFLTGPQSEFLRHLSAVIAFALAFSLIEAFFILPAHLRKLPARQEESKGFGLQRKIAGGITSFAANTYAPLLERILKIRYTVSAIFLSGFVVALTLAYTGWVKFYFFPQLESETLVVNVGLPTGVPFERTETVMAQLNRTSEALKDNYPVIGSFTFAYENELEQYIQLPPPDESSVSMRDVAESYLETMGEIPDAENINVQYTANQGEAILTFVLAHSSEERLKAAASDLRNYLITFKDVFFVRDNQRGEIDELNIQLKPGAQTLGVSLADVSRQIRQSYYGEEVQRLPRQYGDVRVMLRYPEAARESLNSLRELNVRTDDGRLVPLATVADIEVRKASQQIVRRDGQRIFEVYAVVTPDTMTDINDTVRDEFMPELQSKYPALEIIKGGWEEQQAEFLAEVTRLFTLAMLTIYALLAVAFRSYSLPVIIMSAIPFAYMGAVFGHQMLGIPLDMFSFFGMGAAAGVVVNDNLVLIDYILKREEQGDDRFTAIINAAKNRFRPILLTTLTTFVGLFPIIIETSQAAAFLKPSVISLAFGVFFAFFVSLILVPALYLIGDDWGRAKRVLSGFFPRLPRQDSA</sequence>
<organism evidence="2 3">
    <name type="scientific">Candidatus Paraluminiphilus aquimaris</name>
    <dbReference type="NCBI Taxonomy" id="2518994"/>
    <lineage>
        <taxon>Bacteria</taxon>
        <taxon>Pseudomonadati</taxon>
        <taxon>Pseudomonadota</taxon>
        <taxon>Gammaproteobacteria</taxon>
        <taxon>Cellvibrionales</taxon>
        <taxon>Halieaceae</taxon>
        <taxon>Candidatus Paraluminiphilus</taxon>
    </lineage>
</organism>
<dbReference type="Gene3D" id="1.20.1640.10">
    <property type="entry name" value="Multidrug efflux transporter AcrB transmembrane domain"/>
    <property type="match status" value="2"/>
</dbReference>
<dbReference type="Pfam" id="PF00873">
    <property type="entry name" value="ACR_tran"/>
    <property type="match status" value="1"/>
</dbReference>
<feature type="transmembrane region" description="Helical" evidence="1">
    <location>
        <begin position="874"/>
        <end position="894"/>
    </location>
</feature>
<reference evidence="2 3" key="1">
    <citation type="submission" date="2019-02" db="EMBL/GenBank/DDBJ databases">
        <title>Halieaceae_genomes.</title>
        <authorList>
            <person name="Li S.-H."/>
        </authorList>
    </citation>
    <scope>NUCLEOTIDE SEQUENCE [LARGE SCALE GENOMIC DNA]</scope>
    <source>
        <strain evidence="2 3">JH123</strain>
    </source>
</reference>
<dbReference type="Gene3D" id="3.30.2090.10">
    <property type="entry name" value="Multidrug efflux transporter AcrB TolC docking domain, DN and DC subdomains"/>
    <property type="match status" value="2"/>
</dbReference>
<dbReference type="PANTHER" id="PTHR32063">
    <property type="match status" value="1"/>
</dbReference>
<feature type="transmembrane region" description="Helical" evidence="1">
    <location>
        <begin position="848"/>
        <end position="867"/>
    </location>
</feature>
<dbReference type="Gene3D" id="3.30.70.1430">
    <property type="entry name" value="Multidrug efflux transporter AcrB pore domain"/>
    <property type="match status" value="2"/>
</dbReference>
<protein>
    <submittedName>
        <fullName evidence="2">Efflux RND transporter permease subunit</fullName>
    </submittedName>
</protein>
<feature type="transmembrane region" description="Helical" evidence="1">
    <location>
        <begin position="900"/>
        <end position="925"/>
    </location>
</feature>
<keyword evidence="1" id="KW-0812">Transmembrane</keyword>
<feature type="transmembrane region" description="Helical" evidence="1">
    <location>
        <begin position="382"/>
        <end position="406"/>
    </location>
</feature>
<feature type="transmembrane region" description="Helical" evidence="1">
    <location>
        <begin position="12"/>
        <end position="33"/>
    </location>
</feature>
<keyword evidence="3" id="KW-1185">Reference proteome</keyword>
<feature type="transmembrane region" description="Helical" evidence="1">
    <location>
        <begin position="427"/>
        <end position="448"/>
    </location>
</feature>
<dbReference type="Gene3D" id="3.30.70.1440">
    <property type="entry name" value="Multidrug efflux transporter AcrB pore domain"/>
    <property type="match status" value="1"/>
</dbReference>
<dbReference type="InterPro" id="IPR027463">
    <property type="entry name" value="AcrB_DN_DC_subdom"/>
</dbReference>
<feature type="transmembrane region" description="Helical" evidence="1">
    <location>
        <begin position="526"/>
        <end position="547"/>
    </location>
</feature>
<feature type="transmembrane region" description="Helical" evidence="1">
    <location>
        <begin position="355"/>
        <end position="376"/>
    </location>
</feature>
<evidence type="ECO:0000313" key="2">
    <source>
        <dbReference type="EMBL" id="UZP74640.1"/>
    </source>
</evidence>
<feature type="transmembrane region" description="Helical" evidence="1">
    <location>
        <begin position="460"/>
        <end position="479"/>
    </location>
</feature>
<dbReference type="InterPro" id="IPR001036">
    <property type="entry name" value="Acrflvin-R"/>
</dbReference>
<accession>A0ABY6Q6L1</accession>
<dbReference type="PANTHER" id="PTHR32063:SF33">
    <property type="entry name" value="RND SUPERFAMILY EFFLUX PUMP PERMEASE COMPONENT"/>
    <property type="match status" value="1"/>
</dbReference>
<evidence type="ECO:0000313" key="3">
    <source>
        <dbReference type="Proteomes" id="UP001317963"/>
    </source>
</evidence>
<name>A0ABY6Q6L1_9GAMM</name>
<dbReference type="EMBL" id="CP036501">
    <property type="protein sequence ID" value="UZP74640.1"/>
    <property type="molecule type" value="Genomic_DNA"/>
</dbReference>
<feature type="transmembrane region" description="Helical" evidence="1">
    <location>
        <begin position="946"/>
        <end position="965"/>
    </location>
</feature>
<evidence type="ECO:0000256" key="1">
    <source>
        <dbReference type="SAM" id="Phobius"/>
    </source>
</evidence>
<proteinExistence type="predicted"/>
<dbReference type="Proteomes" id="UP001317963">
    <property type="component" value="Chromosome"/>
</dbReference>
<dbReference type="Gene3D" id="3.30.70.1320">
    <property type="entry name" value="Multidrug efflux transporter AcrB pore domain like"/>
    <property type="match status" value="1"/>
</dbReference>
<dbReference type="RefSeq" id="WP_279241098.1">
    <property type="nucleotide sequence ID" value="NZ_CP036501.1"/>
</dbReference>
<gene>
    <name evidence="2" type="ORF">E0F26_07760</name>
</gene>
<dbReference type="SUPFAM" id="SSF82714">
    <property type="entry name" value="Multidrug efflux transporter AcrB TolC docking domain, DN and DC subdomains"/>
    <property type="match status" value="2"/>
</dbReference>
<keyword evidence="1" id="KW-1133">Transmembrane helix</keyword>
<dbReference type="SUPFAM" id="SSF82693">
    <property type="entry name" value="Multidrug efflux transporter AcrB pore domain, PN1, PN2, PC1 and PC2 subdomains"/>
    <property type="match status" value="2"/>
</dbReference>
<dbReference type="SUPFAM" id="SSF82866">
    <property type="entry name" value="Multidrug efflux transporter AcrB transmembrane domain"/>
    <property type="match status" value="2"/>
</dbReference>
<feature type="transmembrane region" description="Helical" evidence="1">
    <location>
        <begin position="977"/>
        <end position="1002"/>
    </location>
</feature>
<dbReference type="PRINTS" id="PR00702">
    <property type="entry name" value="ACRIFLAVINRP"/>
</dbReference>
<keyword evidence="1" id="KW-0472">Membrane</keyword>